<dbReference type="InterPro" id="IPR012128">
    <property type="entry name" value="Phycobilisome_asu/bsu"/>
</dbReference>
<accession>A0ABT5VKI2</accession>
<name>A0ABT5VKI2_9BACI</name>
<dbReference type="InterPro" id="IPR009050">
    <property type="entry name" value="Globin-like_sf"/>
</dbReference>
<keyword evidence="5" id="KW-1185">Reference proteome</keyword>
<reference evidence="4" key="1">
    <citation type="submission" date="2024-05" db="EMBL/GenBank/DDBJ databases">
        <title>Alkalihalobacillus sp. strain MEB203 novel alkaliphilic bacterium from Lonar Lake, India.</title>
        <authorList>
            <person name="Joshi A."/>
            <person name="Thite S."/>
            <person name="Mengade P."/>
        </authorList>
    </citation>
    <scope>NUCLEOTIDE SEQUENCE</scope>
    <source>
        <strain evidence="4">MEB 203</strain>
    </source>
</reference>
<sequence>MIDLAVKEKIVDEIVKKFYTKYPSLVEQFGENGKKRTREDNNYHLQYLDTAWKLQNKKVFIDYSLWLNEVLTSRNVRTTLIIENFQWLKEEISGLLDEEVECFYTEALNEAIETLEAKATE</sequence>
<proteinExistence type="inferred from homology"/>
<evidence type="ECO:0000256" key="3">
    <source>
        <dbReference type="ARBA" id="ARBA00023307"/>
    </source>
</evidence>
<dbReference type="RefSeq" id="WP_275120543.1">
    <property type="nucleotide sequence ID" value="NZ_JAOTPO010000023.1"/>
</dbReference>
<protein>
    <submittedName>
        <fullName evidence="4">Uncharacterized protein</fullName>
    </submittedName>
</protein>
<dbReference type="Gene3D" id="1.10.490.20">
    <property type="entry name" value="Phycocyanins"/>
    <property type="match status" value="1"/>
</dbReference>
<gene>
    <name evidence="4" type="ORF">N7Z68_21640</name>
</gene>
<evidence type="ECO:0000256" key="1">
    <source>
        <dbReference type="ARBA" id="ARBA00008182"/>
    </source>
</evidence>
<dbReference type="InterPro" id="IPR038719">
    <property type="entry name" value="Phycobilisome_asu/bsu_sf"/>
</dbReference>
<comment type="caution">
    <text evidence="4">The sequence shown here is derived from an EMBL/GenBank/DDBJ whole genome shotgun (WGS) entry which is preliminary data.</text>
</comment>
<dbReference type="SUPFAM" id="SSF46458">
    <property type="entry name" value="Globin-like"/>
    <property type="match status" value="1"/>
</dbReference>
<comment type="similarity">
    <text evidence="1">Belongs to the phycobiliprotein family.</text>
</comment>
<organism evidence="4 5">
    <name type="scientific">Alkalihalobacterium chitinilyticum</name>
    <dbReference type="NCBI Taxonomy" id="2980103"/>
    <lineage>
        <taxon>Bacteria</taxon>
        <taxon>Bacillati</taxon>
        <taxon>Bacillota</taxon>
        <taxon>Bacilli</taxon>
        <taxon>Bacillales</taxon>
        <taxon>Bacillaceae</taxon>
        <taxon>Alkalihalobacterium</taxon>
    </lineage>
</organism>
<keyword evidence="3" id="KW-0089">Bile pigment</keyword>
<keyword evidence="2" id="KW-0157">Chromophore</keyword>
<dbReference type="EMBL" id="JAOTPO010000023">
    <property type="protein sequence ID" value="MDE5415957.1"/>
    <property type="molecule type" value="Genomic_DNA"/>
</dbReference>
<evidence type="ECO:0000313" key="4">
    <source>
        <dbReference type="EMBL" id="MDE5415957.1"/>
    </source>
</evidence>
<dbReference type="Proteomes" id="UP001148125">
    <property type="component" value="Unassembled WGS sequence"/>
</dbReference>
<evidence type="ECO:0000313" key="5">
    <source>
        <dbReference type="Proteomes" id="UP001148125"/>
    </source>
</evidence>
<dbReference type="Pfam" id="PF00502">
    <property type="entry name" value="Phycobilisome"/>
    <property type="match status" value="1"/>
</dbReference>
<evidence type="ECO:0000256" key="2">
    <source>
        <dbReference type="ARBA" id="ARBA00022991"/>
    </source>
</evidence>